<dbReference type="EMBL" id="JAPMLT010000005">
    <property type="protein sequence ID" value="MCX7570713.1"/>
    <property type="molecule type" value="Genomic_DNA"/>
</dbReference>
<keyword evidence="2" id="KW-1185">Reference proteome</keyword>
<protein>
    <submittedName>
        <fullName evidence="1">Uncharacterized protein</fullName>
    </submittedName>
</protein>
<sequence length="348" mass="38032">MNQQFGTNMMMMGGLPNAGGQQQGQGFNSFNQGFTNQGQLQRIHQNSLFGGQESQMSGNPQVQRIHQATMQNGMMAQPQFAQNGGFNQGFQNQSFNQGFQNQNLPNGGGLQQNQGFNTFPQNFQNQSLQNSAQLQRIHQNSLFGGQESSYSSPQVQRIHEASMQNGMMAQPQINQYGQQSFGGGFNQGFQNQSLPNGGGLQQNQGYNQAFNQGGMMMGGQPFTQSTIPQQQLDRIHQASLFQGQSQLDNPALGQIHQRTINGEEANVMRAGFGGGSMMGSSMMGGNMGSQMGMMGNQGAFRAVMNADQFTNRFDSEGPSSYPASMYTGQNQYDHVNQSVLNQMVGRQF</sequence>
<accession>A0ABT3X411</accession>
<reference evidence="1 2" key="1">
    <citation type="submission" date="2022-11" db="EMBL/GenBank/DDBJ databases">
        <title>Study of microbial diversity in lake waters.</title>
        <authorList>
            <person name="Zhang J."/>
        </authorList>
    </citation>
    <scope>NUCLEOTIDE SEQUENCE [LARGE SCALE GENOMIC DNA]</scope>
    <source>
        <strain evidence="1 2">DT12</strain>
    </source>
</reference>
<evidence type="ECO:0000313" key="2">
    <source>
        <dbReference type="Proteomes" id="UP001208017"/>
    </source>
</evidence>
<dbReference type="RefSeq" id="WP_267151960.1">
    <property type="nucleotide sequence ID" value="NZ_JAPMLT010000005.1"/>
</dbReference>
<comment type="caution">
    <text evidence="1">The sequence shown here is derived from an EMBL/GenBank/DDBJ whole genome shotgun (WGS) entry which is preliminary data.</text>
</comment>
<dbReference type="Proteomes" id="UP001208017">
    <property type="component" value="Unassembled WGS sequence"/>
</dbReference>
<gene>
    <name evidence="1" type="ORF">OS242_12125</name>
</gene>
<evidence type="ECO:0000313" key="1">
    <source>
        <dbReference type="EMBL" id="MCX7570713.1"/>
    </source>
</evidence>
<name>A0ABT3X411_9BACL</name>
<proteinExistence type="predicted"/>
<organism evidence="1 2">
    <name type="scientific">Tumebacillus lacus</name>
    <dbReference type="NCBI Taxonomy" id="2995335"/>
    <lineage>
        <taxon>Bacteria</taxon>
        <taxon>Bacillati</taxon>
        <taxon>Bacillota</taxon>
        <taxon>Bacilli</taxon>
        <taxon>Bacillales</taxon>
        <taxon>Alicyclobacillaceae</taxon>
        <taxon>Tumebacillus</taxon>
    </lineage>
</organism>